<evidence type="ECO:0000256" key="4">
    <source>
        <dbReference type="ARBA" id="ARBA00023136"/>
    </source>
</evidence>
<keyword evidence="4" id="KW-0472">Membrane</keyword>
<comment type="subcellular location">
    <subcellularLocation>
        <location evidence="1">Membrane</location>
    </subcellularLocation>
</comment>
<sequence length="417" mass="48075">MQKLKSIMKHWQNNSKNQSATSDIKVKLVAIAKDEAAYFNEWVYHHLYFGFDDIEIHINRTSDNSAEVLDSICKNNPSVSWHKADWIDQCPPGAKKHIQFIVYNKVWDECLSQGGFTHILFLDIDEFWMPKDFSTTIKEYIAGFKPDSVISFEWLNDLGNLPKFSPIPQKLGGNLSPLVKTLFPINTPVIELRHHVPLFAAPQNHVLADGHPFSARKSLIQAVAEELQSLKDAFVYHRAHRSVEEYISLLYRGRPGETFPYKTNRHGLPVPNNWFVEVDFPEASYKQYAASYRDFLISNVKPEQLDKAKGYVERRFNDSMSQLPGFVETDYPTMMQMFRGVYQHQVVEVFGQHRAKLVAEQPENFRLIRDLAIDASSQNIDEAISLMEVAHQLHPEGPVINQKLNEFRIIKASQKRS</sequence>
<organism evidence="5 6">
    <name type="scientific">Alteromonas alba</name>
    <dbReference type="NCBI Taxonomy" id="2079529"/>
    <lineage>
        <taxon>Bacteria</taxon>
        <taxon>Pseudomonadati</taxon>
        <taxon>Pseudomonadota</taxon>
        <taxon>Gammaproteobacteria</taxon>
        <taxon>Alteromonadales</taxon>
        <taxon>Alteromonadaceae</taxon>
        <taxon>Alteromonas/Salinimonas group</taxon>
        <taxon>Alteromonas</taxon>
    </lineage>
</organism>
<evidence type="ECO:0000256" key="2">
    <source>
        <dbReference type="ARBA" id="ARBA00022676"/>
    </source>
</evidence>
<evidence type="ECO:0000256" key="3">
    <source>
        <dbReference type="ARBA" id="ARBA00022679"/>
    </source>
</evidence>
<proteinExistence type="predicted"/>
<protein>
    <recommendedName>
        <fullName evidence="7">Glycosyl transferase family 2</fullName>
    </recommendedName>
</protein>
<dbReference type="EMBL" id="PVNP01000080">
    <property type="protein sequence ID" value="PRO73944.1"/>
    <property type="molecule type" value="Genomic_DNA"/>
</dbReference>
<evidence type="ECO:0000313" key="5">
    <source>
        <dbReference type="EMBL" id="PRO73944.1"/>
    </source>
</evidence>
<dbReference type="Proteomes" id="UP000238949">
    <property type="component" value="Unassembled WGS sequence"/>
</dbReference>
<reference evidence="6" key="1">
    <citation type="journal article" date="2020" name="Int. J. Syst. Evol. Microbiol.">
        <title>Alteromonas alba sp. nov., a marine bacterium isolated from the seawater of the West Pacific Ocean.</title>
        <authorList>
            <person name="Sun C."/>
            <person name="Wu Y.-H."/>
            <person name="Xamxidin M."/>
            <person name="Cheng H."/>
            <person name="Xu X.-W."/>
        </authorList>
    </citation>
    <scope>NUCLEOTIDE SEQUENCE [LARGE SCALE GENOMIC DNA]</scope>
    <source>
        <strain evidence="6">190</strain>
    </source>
</reference>
<keyword evidence="2" id="KW-0328">Glycosyltransferase</keyword>
<evidence type="ECO:0000313" key="6">
    <source>
        <dbReference type="Proteomes" id="UP000238949"/>
    </source>
</evidence>
<accession>A0A2S9VBY1</accession>
<evidence type="ECO:0000256" key="1">
    <source>
        <dbReference type="ARBA" id="ARBA00004370"/>
    </source>
</evidence>
<keyword evidence="3" id="KW-0808">Transferase</keyword>
<dbReference type="OrthoDB" id="3760425at2"/>
<dbReference type="Pfam" id="PF01697">
    <property type="entry name" value="Glyco_transf_92"/>
    <property type="match status" value="1"/>
</dbReference>
<dbReference type="GO" id="GO:0016757">
    <property type="term" value="F:glycosyltransferase activity"/>
    <property type="evidence" value="ECO:0007669"/>
    <property type="project" value="UniProtKB-KW"/>
</dbReference>
<keyword evidence="6" id="KW-1185">Reference proteome</keyword>
<evidence type="ECO:0008006" key="7">
    <source>
        <dbReference type="Google" id="ProtNLM"/>
    </source>
</evidence>
<dbReference type="AlphaFoldDB" id="A0A2S9VBY1"/>
<dbReference type="InterPro" id="IPR008166">
    <property type="entry name" value="Glyco_transf_92"/>
</dbReference>
<name>A0A2S9VBY1_9ALTE</name>
<dbReference type="GO" id="GO:0016020">
    <property type="term" value="C:membrane"/>
    <property type="evidence" value="ECO:0007669"/>
    <property type="project" value="UniProtKB-SubCell"/>
</dbReference>
<comment type="caution">
    <text evidence="5">The sequence shown here is derived from an EMBL/GenBank/DDBJ whole genome shotgun (WGS) entry which is preliminary data.</text>
</comment>
<gene>
    <name evidence="5" type="ORF">C6Y40_08980</name>
</gene>